<organism evidence="1 2">
    <name type="scientific">Caerostris extrusa</name>
    <name type="common">Bark spider</name>
    <name type="synonym">Caerostris bankana</name>
    <dbReference type="NCBI Taxonomy" id="172846"/>
    <lineage>
        <taxon>Eukaryota</taxon>
        <taxon>Metazoa</taxon>
        <taxon>Ecdysozoa</taxon>
        <taxon>Arthropoda</taxon>
        <taxon>Chelicerata</taxon>
        <taxon>Arachnida</taxon>
        <taxon>Araneae</taxon>
        <taxon>Araneomorphae</taxon>
        <taxon>Entelegynae</taxon>
        <taxon>Araneoidea</taxon>
        <taxon>Araneidae</taxon>
        <taxon>Caerostris</taxon>
    </lineage>
</organism>
<accession>A0AAV4N0T9</accession>
<evidence type="ECO:0000313" key="2">
    <source>
        <dbReference type="Proteomes" id="UP001054945"/>
    </source>
</evidence>
<sequence>MVCGGNDGKLCCCHNNRSALISYVLNKGRWWPISIKTLLQDTFDDIAIILDFRAAIVEPTEPKAPLIRCRERYHNSVNWKGNPKTSNRFPLKLYFKALRRVEECGYMTIILDLRAVFVGQAEPKSSLIHSRE</sequence>
<dbReference type="EMBL" id="BPLR01002756">
    <property type="protein sequence ID" value="GIX77450.1"/>
    <property type="molecule type" value="Genomic_DNA"/>
</dbReference>
<evidence type="ECO:0000313" key="1">
    <source>
        <dbReference type="EMBL" id="GIX77450.1"/>
    </source>
</evidence>
<keyword evidence="2" id="KW-1185">Reference proteome</keyword>
<dbReference type="Proteomes" id="UP001054945">
    <property type="component" value="Unassembled WGS sequence"/>
</dbReference>
<gene>
    <name evidence="1" type="ORF">CEXT_167891</name>
</gene>
<proteinExistence type="predicted"/>
<comment type="caution">
    <text evidence="1">The sequence shown here is derived from an EMBL/GenBank/DDBJ whole genome shotgun (WGS) entry which is preliminary data.</text>
</comment>
<dbReference type="AlphaFoldDB" id="A0AAV4N0T9"/>
<reference evidence="1 2" key="1">
    <citation type="submission" date="2021-06" db="EMBL/GenBank/DDBJ databases">
        <title>Caerostris extrusa draft genome.</title>
        <authorList>
            <person name="Kono N."/>
            <person name="Arakawa K."/>
        </authorList>
    </citation>
    <scope>NUCLEOTIDE SEQUENCE [LARGE SCALE GENOMIC DNA]</scope>
</reference>
<name>A0AAV4N0T9_CAEEX</name>
<protein>
    <submittedName>
        <fullName evidence="1">Uncharacterized protein</fullName>
    </submittedName>
</protein>